<sequence length="54" mass="6044">MSNRSLTRGISEFLDIVGSAFAVSAATREHRPARDADLLRLGIDPVRFRGIKRF</sequence>
<proteinExistence type="predicted"/>
<gene>
    <name evidence="1" type="ORF">V1479_04125</name>
</gene>
<protein>
    <recommendedName>
        <fullName evidence="3">DUF1127 domain-containing protein</fullName>
    </recommendedName>
</protein>
<accession>A0ABV3WQK6</accession>
<evidence type="ECO:0008006" key="3">
    <source>
        <dbReference type="Google" id="ProtNLM"/>
    </source>
</evidence>
<dbReference type="RefSeq" id="WP_173187931.1">
    <property type="nucleotide sequence ID" value="NZ_JABETK010000001.1"/>
</dbReference>
<dbReference type="Proteomes" id="UP001559025">
    <property type="component" value="Unassembled WGS sequence"/>
</dbReference>
<keyword evidence="2" id="KW-1185">Reference proteome</keyword>
<comment type="caution">
    <text evidence="1">The sequence shown here is derived from an EMBL/GenBank/DDBJ whole genome shotgun (WGS) entry which is preliminary data.</text>
</comment>
<dbReference type="EMBL" id="JAZHFV010000001">
    <property type="protein sequence ID" value="MEX4006478.1"/>
    <property type="molecule type" value="Genomic_DNA"/>
</dbReference>
<organism evidence="1 2">
    <name type="scientific">Neoaquamicrobium sediminum</name>
    <dbReference type="NCBI Taxonomy" id="1849104"/>
    <lineage>
        <taxon>Bacteria</taxon>
        <taxon>Pseudomonadati</taxon>
        <taxon>Pseudomonadota</taxon>
        <taxon>Alphaproteobacteria</taxon>
        <taxon>Hyphomicrobiales</taxon>
        <taxon>Phyllobacteriaceae</taxon>
        <taxon>Neoaquamicrobium</taxon>
    </lineage>
</organism>
<evidence type="ECO:0000313" key="2">
    <source>
        <dbReference type="Proteomes" id="UP001559025"/>
    </source>
</evidence>
<evidence type="ECO:0000313" key="1">
    <source>
        <dbReference type="EMBL" id="MEX4006478.1"/>
    </source>
</evidence>
<reference evidence="1 2" key="1">
    <citation type="submission" date="2024-01" db="EMBL/GenBank/DDBJ databases">
        <title>New evidence supports the origin of RcGTA from prophage.</title>
        <authorList>
            <person name="Xu Y."/>
            <person name="Liu B."/>
            <person name="Chen F."/>
        </authorList>
    </citation>
    <scope>NUCLEOTIDE SEQUENCE [LARGE SCALE GENOMIC DNA]</scope>
    <source>
        <strain evidence="1 2">CBW1107-2</strain>
    </source>
</reference>
<name>A0ABV3WQK6_9HYPH</name>